<name>A0A8J8C9M8_9EURY</name>
<dbReference type="RefSeq" id="WP_220589964.1">
    <property type="nucleotide sequence ID" value="NZ_RKLQ01000005.1"/>
</dbReference>
<accession>A0A8J8C9M8</accession>
<dbReference type="Proteomes" id="UP000783863">
    <property type="component" value="Unassembled WGS sequence"/>
</dbReference>
<proteinExistence type="predicted"/>
<dbReference type="AlphaFoldDB" id="A0A8J8C9M8"/>
<evidence type="ECO:0000313" key="2">
    <source>
        <dbReference type="Proteomes" id="UP000783863"/>
    </source>
</evidence>
<comment type="caution">
    <text evidence="1">The sequence shown here is derived from an EMBL/GenBank/DDBJ whole genome shotgun (WGS) entry which is preliminary data.</text>
</comment>
<evidence type="ECO:0000313" key="1">
    <source>
        <dbReference type="EMBL" id="MBX0305771.1"/>
    </source>
</evidence>
<protein>
    <submittedName>
        <fullName evidence="1">Uncharacterized protein</fullName>
    </submittedName>
</protein>
<reference evidence="1" key="1">
    <citation type="submission" date="2021-06" db="EMBL/GenBank/DDBJ databases">
        <title>Halomicroarcula sp. F24A a new haloarchaeum isolated from saline soil.</title>
        <authorList>
            <person name="Duran-Viseras A."/>
            <person name="Sanchez-Porro C."/>
            <person name="Ventosa A."/>
        </authorList>
    </citation>
    <scope>NUCLEOTIDE SEQUENCE</scope>
    <source>
        <strain evidence="1">F24A</strain>
    </source>
</reference>
<dbReference type="EMBL" id="RKLQ01000005">
    <property type="protein sequence ID" value="MBX0305771.1"/>
    <property type="molecule type" value="Genomic_DNA"/>
</dbReference>
<gene>
    <name evidence="1" type="ORF">EGD98_19190</name>
</gene>
<organism evidence="1 2">
    <name type="scientific">Haloarcula salinisoli</name>
    <dbReference type="NCBI Taxonomy" id="2487746"/>
    <lineage>
        <taxon>Archaea</taxon>
        <taxon>Methanobacteriati</taxon>
        <taxon>Methanobacteriota</taxon>
        <taxon>Stenosarchaea group</taxon>
        <taxon>Halobacteria</taxon>
        <taxon>Halobacteriales</taxon>
        <taxon>Haloarculaceae</taxon>
        <taxon>Haloarcula</taxon>
    </lineage>
</organism>
<keyword evidence="2" id="KW-1185">Reference proteome</keyword>
<sequence length="258" mass="29787">MSQEVDRIRDLIILGRAAPEPIRDGRHTVCLGGYSDTHGYIRLYPTQLWMDNCKRWNVVSVPVEEPAQDNRDESYKIAGSKEDWGDLHKKIRHVDTVSKSEQIQLVDQLAGDCTIRLNEQRVSLGLVEPAEIMDVYIDENPDSTVQMDLEMNERKGKSDYPQDLYIKYRCEGCAAKTYHDQHTIEWGVYRYWDKHDDVNGVIDALGFNDDNMNHYFFVGNLNHEREAYIIISVLRFSDEDMLDAGVTPQGQGALSRWD</sequence>